<evidence type="ECO:0000256" key="5">
    <source>
        <dbReference type="SAM" id="MobiDB-lite"/>
    </source>
</evidence>
<keyword evidence="2" id="KW-0813">Transport</keyword>
<proteinExistence type="inferred from homology"/>
<feature type="repeat" description="ARM" evidence="4">
    <location>
        <begin position="151"/>
        <end position="182"/>
    </location>
</feature>
<evidence type="ECO:0000256" key="1">
    <source>
        <dbReference type="ARBA" id="ARBA00010394"/>
    </source>
</evidence>
<dbReference type="PANTHER" id="PTHR23316">
    <property type="entry name" value="IMPORTIN ALPHA"/>
    <property type="match status" value="1"/>
</dbReference>
<dbReference type="InterPro" id="IPR016024">
    <property type="entry name" value="ARM-type_fold"/>
</dbReference>
<protein>
    <submittedName>
        <fullName evidence="7">Uncharacterized protein</fullName>
    </submittedName>
</protein>
<comment type="similarity">
    <text evidence="1">Belongs to the importin alpha family.</text>
</comment>
<keyword evidence="3" id="KW-0653">Protein transport</keyword>
<feature type="repeat" description="ARM" evidence="4">
    <location>
        <begin position="190"/>
        <end position="218"/>
    </location>
</feature>
<feature type="repeat" description="ARM" evidence="4">
    <location>
        <begin position="229"/>
        <end position="242"/>
    </location>
</feature>
<dbReference type="PROSITE" id="PS50176">
    <property type="entry name" value="ARM_REPEAT"/>
    <property type="match status" value="3"/>
</dbReference>
<dbReference type="InterPro" id="IPR000225">
    <property type="entry name" value="Armadillo"/>
</dbReference>
<dbReference type="SMART" id="SM00185">
    <property type="entry name" value="ARM"/>
    <property type="match status" value="4"/>
</dbReference>
<dbReference type="SUPFAM" id="SSF48371">
    <property type="entry name" value="ARM repeat"/>
    <property type="match status" value="1"/>
</dbReference>
<dbReference type="AlphaFoldDB" id="A0A914HIA0"/>
<accession>A0A914HIA0</accession>
<name>A0A914HIA0_GLORO</name>
<organism evidence="6 7">
    <name type="scientific">Globodera rostochiensis</name>
    <name type="common">Golden nematode worm</name>
    <name type="synonym">Heterodera rostochiensis</name>
    <dbReference type="NCBI Taxonomy" id="31243"/>
    <lineage>
        <taxon>Eukaryota</taxon>
        <taxon>Metazoa</taxon>
        <taxon>Ecdysozoa</taxon>
        <taxon>Nematoda</taxon>
        <taxon>Chromadorea</taxon>
        <taxon>Rhabditida</taxon>
        <taxon>Tylenchina</taxon>
        <taxon>Tylenchomorpha</taxon>
        <taxon>Tylenchoidea</taxon>
        <taxon>Heteroderidae</taxon>
        <taxon>Heteroderinae</taxon>
        <taxon>Globodera</taxon>
    </lineage>
</organism>
<evidence type="ECO:0000256" key="4">
    <source>
        <dbReference type="PROSITE-ProRule" id="PRU00259"/>
    </source>
</evidence>
<dbReference type="Pfam" id="PF00514">
    <property type="entry name" value="Arm"/>
    <property type="match status" value="3"/>
</dbReference>
<evidence type="ECO:0000256" key="2">
    <source>
        <dbReference type="ARBA" id="ARBA00022448"/>
    </source>
</evidence>
<dbReference type="WBParaSite" id="Gr19_v10_g1778.t1">
    <property type="protein sequence ID" value="Gr19_v10_g1778.t1"/>
    <property type="gene ID" value="Gr19_v10_g1778"/>
</dbReference>
<dbReference type="GO" id="GO:0015031">
    <property type="term" value="P:protein transport"/>
    <property type="evidence" value="ECO:0007669"/>
    <property type="project" value="UniProtKB-KW"/>
</dbReference>
<dbReference type="InterPro" id="IPR011989">
    <property type="entry name" value="ARM-like"/>
</dbReference>
<reference evidence="7" key="1">
    <citation type="submission" date="2022-11" db="UniProtKB">
        <authorList>
            <consortium name="WormBaseParasite"/>
        </authorList>
    </citation>
    <scope>IDENTIFICATION</scope>
</reference>
<evidence type="ECO:0000256" key="3">
    <source>
        <dbReference type="ARBA" id="ARBA00022927"/>
    </source>
</evidence>
<dbReference type="Gene3D" id="1.25.10.10">
    <property type="entry name" value="Leucine-rich Repeat Variant"/>
    <property type="match status" value="1"/>
</dbReference>
<keyword evidence="6" id="KW-1185">Reference proteome</keyword>
<evidence type="ECO:0000313" key="6">
    <source>
        <dbReference type="Proteomes" id="UP000887572"/>
    </source>
</evidence>
<evidence type="ECO:0000313" key="7">
    <source>
        <dbReference type="WBParaSite" id="Gr19_v10_g1778.t1"/>
    </source>
</evidence>
<dbReference type="Proteomes" id="UP000887572">
    <property type="component" value="Unplaced"/>
</dbReference>
<feature type="region of interest" description="Disordered" evidence="5">
    <location>
        <begin position="14"/>
        <end position="40"/>
    </location>
</feature>
<sequence>MLLFSRIGERFDKDLHFPKRGPKSNRREQQRVAHASVTRTPQRAAQPFVDISALKSVIATSMNSETESGPAKTNIQLVNQAKSSDPNERLAAVSLIGGLLCENENAAEFISIGVLPVLVNCLESTDDKLFAEAAKAFVETSREVREVVEAGALPSLVKLLQSENMELCKKTVDAFGEITSREVREVVEAGALPPLVKLLQSENMDLCKETLSALGEIAEVKAREVAEAGAVPPLVKLLQSPDMDLCASTALLVAKIVGD</sequence>